<organism evidence="1 2">
    <name type="scientific">Synaphobranchus kaupii</name>
    <name type="common">Kaup's arrowtooth eel</name>
    <dbReference type="NCBI Taxonomy" id="118154"/>
    <lineage>
        <taxon>Eukaryota</taxon>
        <taxon>Metazoa</taxon>
        <taxon>Chordata</taxon>
        <taxon>Craniata</taxon>
        <taxon>Vertebrata</taxon>
        <taxon>Euteleostomi</taxon>
        <taxon>Actinopterygii</taxon>
        <taxon>Neopterygii</taxon>
        <taxon>Teleostei</taxon>
        <taxon>Anguilliformes</taxon>
        <taxon>Synaphobranchidae</taxon>
        <taxon>Synaphobranchus</taxon>
    </lineage>
</organism>
<gene>
    <name evidence="1" type="ORF">SKAU_G00151480</name>
</gene>
<proteinExistence type="predicted"/>
<dbReference type="EMBL" id="JAINUF010000005">
    <property type="protein sequence ID" value="KAJ8358623.1"/>
    <property type="molecule type" value="Genomic_DNA"/>
</dbReference>
<dbReference type="AlphaFoldDB" id="A0A9Q1IYG5"/>
<keyword evidence="2" id="KW-1185">Reference proteome</keyword>
<sequence>MLFEEKEKQKSVPTQSVRLASLGLAKVSERKRDHAHPAAGRPRLFQKAGAVISVPPAARLRAPDCAVFVLTLVSVGTLTSKEVLVLVVRHTDAPSPVRSVERILEAYTPRPAPHGLQESDLTDSAKAEPNLASQTGDFLVFALDSALHPIP</sequence>
<dbReference type="Proteomes" id="UP001152622">
    <property type="component" value="Chromosome 5"/>
</dbReference>
<evidence type="ECO:0000313" key="1">
    <source>
        <dbReference type="EMBL" id="KAJ8358623.1"/>
    </source>
</evidence>
<accession>A0A9Q1IYG5</accession>
<comment type="caution">
    <text evidence="1">The sequence shown here is derived from an EMBL/GenBank/DDBJ whole genome shotgun (WGS) entry which is preliminary data.</text>
</comment>
<evidence type="ECO:0000313" key="2">
    <source>
        <dbReference type="Proteomes" id="UP001152622"/>
    </source>
</evidence>
<name>A0A9Q1IYG5_SYNKA</name>
<reference evidence="1" key="1">
    <citation type="journal article" date="2023" name="Science">
        <title>Genome structures resolve the early diversification of teleost fishes.</title>
        <authorList>
            <person name="Parey E."/>
            <person name="Louis A."/>
            <person name="Montfort J."/>
            <person name="Bouchez O."/>
            <person name="Roques C."/>
            <person name="Iampietro C."/>
            <person name="Lluch J."/>
            <person name="Castinel A."/>
            <person name="Donnadieu C."/>
            <person name="Desvignes T."/>
            <person name="Floi Bucao C."/>
            <person name="Jouanno E."/>
            <person name="Wen M."/>
            <person name="Mejri S."/>
            <person name="Dirks R."/>
            <person name="Jansen H."/>
            <person name="Henkel C."/>
            <person name="Chen W.J."/>
            <person name="Zahm M."/>
            <person name="Cabau C."/>
            <person name="Klopp C."/>
            <person name="Thompson A.W."/>
            <person name="Robinson-Rechavi M."/>
            <person name="Braasch I."/>
            <person name="Lecointre G."/>
            <person name="Bobe J."/>
            <person name="Postlethwait J.H."/>
            <person name="Berthelot C."/>
            <person name="Roest Crollius H."/>
            <person name="Guiguen Y."/>
        </authorList>
    </citation>
    <scope>NUCLEOTIDE SEQUENCE</scope>
    <source>
        <strain evidence="1">WJC10195</strain>
    </source>
</reference>
<protein>
    <submittedName>
        <fullName evidence="1">Uncharacterized protein</fullName>
    </submittedName>
</protein>